<keyword evidence="2" id="KW-1185">Reference proteome</keyword>
<protein>
    <submittedName>
        <fullName evidence="1">Uncharacterized protein</fullName>
    </submittedName>
</protein>
<accession>A0A1J6JP58</accession>
<dbReference type="EMBL" id="MJEQ01006707">
    <property type="protein sequence ID" value="OIT19589.1"/>
    <property type="molecule type" value="Genomic_DNA"/>
</dbReference>
<sequence>MKNILSPQSSLLLFFEQVGLASNFGNHNKEKRLYMPAKTCLPLEEHARSVLTSYAF</sequence>
<feature type="non-terminal residue" evidence="1">
    <location>
        <position position="56"/>
    </location>
</feature>
<organism evidence="1 2">
    <name type="scientific">Nicotiana attenuata</name>
    <name type="common">Coyote tobacco</name>
    <dbReference type="NCBI Taxonomy" id="49451"/>
    <lineage>
        <taxon>Eukaryota</taxon>
        <taxon>Viridiplantae</taxon>
        <taxon>Streptophyta</taxon>
        <taxon>Embryophyta</taxon>
        <taxon>Tracheophyta</taxon>
        <taxon>Spermatophyta</taxon>
        <taxon>Magnoliopsida</taxon>
        <taxon>eudicotyledons</taxon>
        <taxon>Gunneridae</taxon>
        <taxon>Pentapetalae</taxon>
        <taxon>asterids</taxon>
        <taxon>lamiids</taxon>
        <taxon>Solanales</taxon>
        <taxon>Solanaceae</taxon>
        <taxon>Nicotianoideae</taxon>
        <taxon>Nicotianeae</taxon>
        <taxon>Nicotiana</taxon>
    </lineage>
</organism>
<dbReference type="Gramene" id="OIT19589">
    <property type="protein sequence ID" value="OIT19589"/>
    <property type="gene ID" value="A4A49_57332"/>
</dbReference>
<dbReference type="Proteomes" id="UP000187609">
    <property type="component" value="Unassembled WGS sequence"/>
</dbReference>
<dbReference type="OMA" id="NEEIHCS"/>
<evidence type="ECO:0000313" key="1">
    <source>
        <dbReference type="EMBL" id="OIT19589.1"/>
    </source>
</evidence>
<proteinExistence type="predicted"/>
<dbReference type="STRING" id="49451.A0A1J6JP58"/>
<reference evidence="1" key="1">
    <citation type="submission" date="2016-11" db="EMBL/GenBank/DDBJ databases">
        <title>The genome of Nicotiana attenuata.</title>
        <authorList>
            <person name="Xu S."/>
            <person name="Brockmoeller T."/>
            <person name="Gaquerel E."/>
            <person name="Navarro A."/>
            <person name="Kuhl H."/>
            <person name="Gase K."/>
            <person name="Ling Z."/>
            <person name="Zhou W."/>
            <person name="Kreitzer C."/>
            <person name="Stanke M."/>
            <person name="Tang H."/>
            <person name="Lyons E."/>
            <person name="Pandey P."/>
            <person name="Pandey S.P."/>
            <person name="Timmermann B."/>
            <person name="Baldwin I.T."/>
        </authorList>
    </citation>
    <scope>NUCLEOTIDE SEQUENCE [LARGE SCALE GENOMIC DNA]</scope>
    <source>
        <strain evidence="1">UT</strain>
    </source>
</reference>
<evidence type="ECO:0000313" key="2">
    <source>
        <dbReference type="Proteomes" id="UP000187609"/>
    </source>
</evidence>
<gene>
    <name evidence="1" type="ORF">A4A49_57332</name>
</gene>
<dbReference type="AlphaFoldDB" id="A0A1J6JP58"/>
<name>A0A1J6JP58_NICAT</name>
<comment type="caution">
    <text evidence="1">The sequence shown here is derived from an EMBL/GenBank/DDBJ whole genome shotgun (WGS) entry which is preliminary data.</text>
</comment>